<evidence type="ECO:0000256" key="5">
    <source>
        <dbReference type="ARBA" id="ARBA00022679"/>
    </source>
</evidence>
<dbReference type="EC" id="2.7.13.3" evidence="3"/>
<keyword evidence="8 11" id="KW-1133">Transmembrane helix</keyword>
<keyword evidence="5" id="KW-0808">Transferase</keyword>
<evidence type="ECO:0000256" key="8">
    <source>
        <dbReference type="ARBA" id="ARBA00022989"/>
    </source>
</evidence>
<dbReference type="PANTHER" id="PTHR45436:SF5">
    <property type="entry name" value="SENSOR HISTIDINE KINASE TRCS"/>
    <property type="match status" value="1"/>
</dbReference>
<dbReference type="SUPFAM" id="SSF55874">
    <property type="entry name" value="ATPase domain of HSP90 chaperone/DNA topoisomerase II/histidine kinase"/>
    <property type="match status" value="1"/>
</dbReference>
<keyword evidence="10 11" id="KW-0472">Membrane</keyword>
<dbReference type="Proteomes" id="UP001597400">
    <property type="component" value="Unassembled WGS sequence"/>
</dbReference>
<evidence type="ECO:0000256" key="3">
    <source>
        <dbReference type="ARBA" id="ARBA00012438"/>
    </source>
</evidence>
<dbReference type="SMART" id="SM00387">
    <property type="entry name" value="HATPase_c"/>
    <property type="match status" value="1"/>
</dbReference>
<evidence type="ECO:0000256" key="11">
    <source>
        <dbReference type="SAM" id="Phobius"/>
    </source>
</evidence>
<dbReference type="PROSITE" id="PS50885">
    <property type="entry name" value="HAMP"/>
    <property type="match status" value="1"/>
</dbReference>
<dbReference type="PRINTS" id="PR00344">
    <property type="entry name" value="BCTRLSENSOR"/>
</dbReference>
<dbReference type="InterPro" id="IPR036890">
    <property type="entry name" value="HATPase_C_sf"/>
</dbReference>
<reference evidence="15" key="1">
    <citation type="journal article" date="2019" name="Int. J. Syst. Evol. Microbiol.">
        <title>The Global Catalogue of Microorganisms (GCM) 10K type strain sequencing project: providing services to taxonomists for standard genome sequencing and annotation.</title>
        <authorList>
            <consortium name="The Broad Institute Genomics Platform"/>
            <consortium name="The Broad Institute Genome Sequencing Center for Infectious Disease"/>
            <person name="Wu L."/>
            <person name="Ma J."/>
        </authorList>
    </citation>
    <scope>NUCLEOTIDE SEQUENCE [LARGE SCALE GENOMIC DNA]</scope>
    <source>
        <strain evidence="15">CGMCC 1.12702</strain>
    </source>
</reference>
<name>A0ABW4TW85_9SPHN</name>
<evidence type="ECO:0000259" key="13">
    <source>
        <dbReference type="PROSITE" id="PS50885"/>
    </source>
</evidence>
<evidence type="ECO:0000313" key="15">
    <source>
        <dbReference type="Proteomes" id="UP001597400"/>
    </source>
</evidence>
<comment type="caution">
    <text evidence="14">The sequence shown here is derived from an EMBL/GenBank/DDBJ whole genome shotgun (WGS) entry which is preliminary data.</text>
</comment>
<dbReference type="Gene3D" id="3.30.565.10">
    <property type="entry name" value="Histidine kinase-like ATPase, C-terminal domain"/>
    <property type="match status" value="1"/>
</dbReference>
<keyword evidence="6 11" id="KW-0812">Transmembrane</keyword>
<proteinExistence type="predicted"/>
<keyword evidence="15" id="KW-1185">Reference proteome</keyword>
<dbReference type="EMBL" id="JBHUGS010000002">
    <property type="protein sequence ID" value="MFD1950970.1"/>
    <property type="molecule type" value="Genomic_DNA"/>
</dbReference>
<evidence type="ECO:0000256" key="4">
    <source>
        <dbReference type="ARBA" id="ARBA00022553"/>
    </source>
</evidence>
<gene>
    <name evidence="14" type="ORF">ACFSGX_09350</name>
</gene>
<evidence type="ECO:0000259" key="12">
    <source>
        <dbReference type="PROSITE" id="PS50109"/>
    </source>
</evidence>
<feature type="transmembrane region" description="Helical" evidence="11">
    <location>
        <begin position="12"/>
        <end position="35"/>
    </location>
</feature>
<evidence type="ECO:0000256" key="2">
    <source>
        <dbReference type="ARBA" id="ARBA00004370"/>
    </source>
</evidence>
<dbReference type="InterPro" id="IPR004358">
    <property type="entry name" value="Sig_transdc_His_kin-like_C"/>
</dbReference>
<keyword evidence="7 14" id="KW-0418">Kinase</keyword>
<protein>
    <recommendedName>
        <fullName evidence="3">histidine kinase</fullName>
        <ecNumber evidence="3">2.7.13.3</ecNumber>
    </recommendedName>
</protein>
<comment type="catalytic activity">
    <reaction evidence="1">
        <text>ATP + protein L-histidine = ADP + protein N-phospho-L-histidine.</text>
        <dbReference type="EC" id="2.7.13.3"/>
    </reaction>
</comment>
<comment type="subcellular location">
    <subcellularLocation>
        <location evidence="2">Membrane</location>
    </subcellularLocation>
</comment>
<evidence type="ECO:0000256" key="9">
    <source>
        <dbReference type="ARBA" id="ARBA00023012"/>
    </source>
</evidence>
<evidence type="ECO:0000256" key="1">
    <source>
        <dbReference type="ARBA" id="ARBA00000085"/>
    </source>
</evidence>
<dbReference type="GO" id="GO:0016301">
    <property type="term" value="F:kinase activity"/>
    <property type="evidence" value="ECO:0007669"/>
    <property type="project" value="UniProtKB-KW"/>
</dbReference>
<evidence type="ECO:0000256" key="10">
    <source>
        <dbReference type="ARBA" id="ARBA00023136"/>
    </source>
</evidence>
<organism evidence="14 15">
    <name type="scientific">Sphingomonas arantia</name>
    <dbReference type="NCBI Taxonomy" id="1460676"/>
    <lineage>
        <taxon>Bacteria</taxon>
        <taxon>Pseudomonadati</taxon>
        <taxon>Pseudomonadota</taxon>
        <taxon>Alphaproteobacteria</taxon>
        <taxon>Sphingomonadales</taxon>
        <taxon>Sphingomonadaceae</taxon>
        <taxon>Sphingomonas</taxon>
    </lineage>
</organism>
<evidence type="ECO:0000313" key="14">
    <source>
        <dbReference type="EMBL" id="MFD1950970.1"/>
    </source>
</evidence>
<evidence type="ECO:0000256" key="7">
    <source>
        <dbReference type="ARBA" id="ARBA00022777"/>
    </source>
</evidence>
<dbReference type="InterPro" id="IPR003660">
    <property type="entry name" value="HAMP_dom"/>
</dbReference>
<evidence type="ECO:0000256" key="6">
    <source>
        <dbReference type="ARBA" id="ARBA00022692"/>
    </source>
</evidence>
<dbReference type="PROSITE" id="PS50109">
    <property type="entry name" value="HIS_KIN"/>
    <property type="match status" value="1"/>
</dbReference>
<dbReference type="InterPro" id="IPR003661">
    <property type="entry name" value="HisK_dim/P_dom"/>
</dbReference>
<dbReference type="InterPro" id="IPR050428">
    <property type="entry name" value="TCS_sensor_his_kinase"/>
</dbReference>
<keyword evidence="9" id="KW-0902">Two-component regulatory system</keyword>
<accession>A0ABW4TW85</accession>
<dbReference type="Pfam" id="PF02518">
    <property type="entry name" value="HATPase_c"/>
    <property type="match status" value="1"/>
</dbReference>
<feature type="domain" description="HAMP" evidence="13">
    <location>
        <begin position="195"/>
        <end position="246"/>
    </location>
</feature>
<feature type="domain" description="Histidine kinase" evidence="12">
    <location>
        <begin position="254"/>
        <end position="454"/>
    </location>
</feature>
<dbReference type="CDD" id="cd00082">
    <property type="entry name" value="HisKA"/>
    <property type="match status" value="1"/>
</dbReference>
<sequence length="456" mass="46953">MRVVPRSLVGRLLAISTVVTLAALLFAGFAIGGVLERFVMTGFDQRLDAQLSVLTRAVRADGTLDAARVVDLPPFGEAGSGWFWRIDEPGGVVRASGVADGVVPTAMPVRRPGFGPGPGGPGDRDGAWPGDVRTAGGALHYRQVALATARGTVTVTAGGPRAVVTQPLRAAMTPLLLSLGLLGLALATATIVQVRVGLRPLRGLAGALADVRAGRRQQVPDDQPTELTPVVAELNALIVQNAAGLDHARRHVANLAHGLKTPLAALGVRLAEPGRDPDGTLGEMVARIDSQVRHHLGRARAVAPGAAQRLRTALAPAVGDLVAVLERVHAERALAVTVSVGSDVAVAVDAQDLSEMIGNLLDNGWRHAAGRLEVTAERAGAMVRIAIEDDGPGLSGAAAEEAMVPGRRLDERGDGHGFGLPITRELAELYGGNLELGRGALGGVRAVLVLPAPVGG</sequence>
<dbReference type="PANTHER" id="PTHR45436">
    <property type="entry name" value="SENSOR HISTIDINE KINASE YKOH"/>
    <property type="match status" value="1"/>
</dbReference>
<dbReference type="RefSeq" id="WP_380929350.1">
    <property type="nucleotide sequence ID" value="NZ_JBHUGS010000002.1"/>
</dbReference>
<keyword evidence="4" id="KW-0597">Phosphoprotein</keyword>
<dbReference type="InterPro" id="IPR003594">
    <property type="entry name" value="HATPase_dom"/>
</dbReference>
<dbReference type="InterPro" id="IPR005467">
    <property type="entry name" value="His_kinase_dom"/>
</dbReference>